<evidence type="ECO:0000259" key="4">
    <source>
        <dbReference type="Pfam" id="PF24384"/>
    </source>
</evidence>
<dbReference type="InterPro" id="IPR056230">
    <property type="entry name" value="TMEM62_C"/>
</dbReference>
<dbReference type="OrthoDB" id="27234at2759"/>
<dbReference type="Proteomes" id="UP000245207">
    <property type="component" value="Unassembled WGS sequence"/>
</dbReference>
<feature type="domain" description="TMEM62 C-terminal" evidence="5">
    <location>
        <begin position="533"/>
        <end position="744"/>
    </location>
</feature>
<dbReference type="PANTHER" id="PTHR14795:SF0">
    <property type="entry name" value="TRANSMEMBRANE PROTEIN 62"/>
    <property type="match status" value="1"/>
</dbReference>
<evidence type="ECO:0000256" key="1">
    <source>
        <dbReference type="SAM" id="MobiDB-lite"/>
    </source>
</evidence>
<dbReference type="Pfam" id="PF24384">
    <property type="entry name" value="Ig_TMM62"/>
    <property type="match status" value="1"/>
</dbReference>
<feature type="transmembrane region" description="Helical" evidence="2">
    <location>
        <begin position="708"/>
        <end position="725"/>
    </location>
</feature>
<evidence type="ECO:0000256" key="2">
    <source>
        <dbReference type="SAM" id="Phobius"/>
    </source>
</evidence>
<feature type="domain" description="TMEM62 Ig-like" evidence="4">
    <location>
        <begin position="392"/>
        <end position="509"/>
    </location>
</feature>
<keyword evidence="2" id="KW-1133">Transmembrane helix</keyword>
<dbReference type="Gene3D" id="3.60.21.10">
    <property type="match status" value="1"/>
</dbReference>
<sequence>MDSECIEIDPKNNESTQPDEVESVEKEVGAKRKRKDRSIVWNFFDKDEKGAVKGSNKVPCSNEVPLEELAEDIMSMSLDGGPESGASNSVNNPDSLNQLSDLHFSVHYPQRAVEFRNFVAETLAMIKPALVLITGDLTDGKSKDHLIMKQNEEEWVEYQKTMENVITTSGLDKSVFYDLRGNHDNFGVAVGGAFDYFSNYSINGQLGRSQSVNSVTLQSSNRNHLFVSLDSTMSTGLRGPTNLFGHPTDQLLSELNSHLSQWDSMSAKPLTKIAFGHFPLSFSAPSKSKRTLKEIFLKNSITAYLCGHLHLKFGENLKRHHEVDNETYHSLFQLNMRQKDSSSSTNCSNGGQTVNEFWELEMGDWRKSRAMRVMAIDKGRVSFIDTDLKMGAKKMLILPTYPLDSRFLSTTAMNKYKCESMEDTSHIRALVFSSRLITSVKAKIYDSSHGHLDMVLEASMAKKENLYTVPWNSKAFIDSSPDRYLLQIEAIDINGDISLTELMPFSVNGFHSDLSWTWIEFFVLGIQWSELYYPILFSFYFSVSIALVLPKIIISVENTQYTYKYFKANKSLANGLTWVFAEVDKIPILWKMMVAYLLYLLLCPWVLGKVFTEGSDRGYMTYKGWVVNFDDIKHLEFIGFPDIMVVVVNHLYFVVLPSILIIGAVAAERSVYQDHVHSLSGKKRDDHGVYNERSRSKSGNISKQLRKWARGILVIFSLAVCWKHFKNCWALMKAYEMNPLVHFPFYSFSIPFLLAYVFYKTRRL</sequence>
<evidence type="ECO:0000259" key="3">
    <source>
        <dbReference type="Pfam" id="PF00149"/>
    </source>
</evidence>
<dbReference type="InterPro" id="IPR004843">
    <property type="entry name" value="Calcineurin-like_PHP"/>
</dbReference>
<dbReference type="EMBL" id="PKPP01005074">
    <property type="protein sequence ID" value="PWA61574.1"/>
    <property type="molecule type" value="Genomic_DNA"/>
</dbReference>
<name>A0A2U1MK24_ARTAN</name>
<protein>
    <submittedName>
        <fullName evidence="6">Metallophosphoesterase domain-containing protein</fullName>
    </submittedName>
</protein>
<feature type="transmembrane region" description="Helical" evidence="2">
    <location>
        <begin position="643"/>
        <end position="667"/>
    </location>
</feature>
<comment type="caution">
    <text evidence="6">The sequence shown here is derived from an EMBL/GenBank/DDBJ whole genome shotgun (WGS) entry which is preliminary data.</text>
</comment>
<organism evidence="6 7">
    <name type="scientific">Artemisia annua</name>
    <name type="common">Sweet wormwood</name>
    <dbReference type="NCBI Taxonomy" id="35608"/>
    <lineage>
        <taxon>Eukaryota</taxon>
        <taxon>Viridiplantae</taxon>
        <taxon>Streptophyta</taxon>
        <taxon>Embryophyta</taxon>
        <taxon>Tracheophyta</taxon>
        <taxon>Spermatophyta</taxon>
        <taxon>Magnoliopsida</taxon>
        <taxon>eudicotyledons</taxon>
        <taxon>Gunneridae</taxon>
        <taxon>Pentapetalae</taxon>
        <taxon>asterids</taxon>
        <taxon>campanulids</taxon>
        <taxon>Asterales</taxon>
        <taxon>Asteraceae</taxon>
        <taxon>Asteroideae</taxon>
        <taxon>Anthemideae</taxon>
        <taxon>Artemisiinae</taxon>
        <taxon>Artemisia</taxon>
    </lineage>
</organism>
<dbReference type="Pfam" id="PF00149">
    <property type="entry name" value="Metallophos"/>
    <property type="match status" value="1"/>
</dbReference>
<reference evidence="6 7" key="1">
    <citation type="journal article" date="2018" name="Mol. Plant">
        <title>The genome of Artemisia annua provides insight into the evolution of Asteraceae family and artemisinin biosynthesis.</title>
        <authorList>
            <person name="Shen Q."/>
            <person name="Zhang L."/>
            <person name="Liao Z."/>
            <person name="Wang S."/>
            <person name="Yan T."/>
            <person name="Shi P."/>
            <person name="Liu M."/>
            <person name="Fu X."/>
            <person name="Pan Q."/>
            <person name="Wang Y."/>
            <person name="Lv Z."/>
            <person name="Lu X."/>
            <person name="Zhang F."/>
            <person name="Jiang W."/>
            <person name="Ma Y."/>
            <person name="Chen M."/>
            <person name="Hao X."/>
            <person name="Li L."/>
            <person name="Tang Y."/>
            <person name="Lv G."/>
            <person name="Zhou Y."/>
            <person name="Sun X."/>
            <person name="Brodelius P.E."/>
            <person name="Rose J.K.C."/>
            <person name="Tang K."/>
        </authorList>
    </citation>
    <scope>NUCLEOTIDE SEQUENCE [LARGE SCALE GENOMIC DNA]</scope>
    <source>
        <strain evidence="7">cv. Huhao1</strain>
        <tissue evidence="6">Leaf</tissue>
    </source>
</reference>
<dbReference type="SUPFAM" id="SSF56300">
    <property type="entry name" value="Metallo-dependent phosphatases"/>
    <property type="match status" value="1"/>
</dbReference>
<dbReference type="PANTHER" id="PTHR14795">
    <property type="entry name" value="HELICASE RELATED"/>
    <property type="match status" value="1"/>
</dbReference>
<feature type="region of interest" description="Disordered" evidence="1">
    <location>
        <begin position="1"/>
        <end position="34"/>
    </location>
</feature>
<dbReference type="STRING" id="35608.A0A2U1MK24"/>
<keyword evidence="7" id="KW-1185">Reference proteome</keyword>
<keyword evidence="2" id="KW-0812">Transmembrane</keyword>
<dbReference type="AlphaFoldDB" id="A0A2U1MK24"/>
<dbReference type="InterPro" id="IPR056229">
    <property type="entry name" value="Ig_TMM62"/>
</dbReference>
<dbReference type="InterPro" id="IPR029052">
    <property type="entry name" value="Metallo-depent_PP-like"/>
</dbReference>
<dbReference type="Pfam" id="PF24394">
    <property type="entry name" value="TMEM62_C"/>
    <property type="match status" value="1"/>
</dbReference>
<feature type="transmembrane region" description="Helical" evidence="2">
    <location>
        <begin position="531"/>
        <end position="554"/>
    </location>
</feature>
<evidence type="ECO:0000313" key="6">
    <source>
        <dbReference type="EMBL" id="PWA61574.1"/>
    </source>
</evidence>
<feature type="domain" description="Calcineurin-like phosphoesterase" evidence="3">
    <location>
        <begin position="98"/>
        <end position="310"/>
    </location>
</feature>
<feature type="transmembrane region" description="Helical" evidence="2">
    <location>
        <begin position="588"/>
        <end position="607"/>
    </location>
</feature>
<dbReference type="GO" id="GO:0016787">
    <property type="term" value="F:hydrolase activity"/>
    <property type="evidence" value="ECO:0007669"/>
    <property type="project" value="InterPro"/>
</dbReference>
<proteinExistence type="predicted"/>
<feature type="transmembrane region" description="Helical" evidence="2">
    <location>
        <begin position="740"/>
        <end position="759"/>
    </location>
</feature>
<evidence type="ECO:0000313" key="7">
    <source>
        <dbReference type="Proteomes" id="UP000245207"/>
    </source>
</evidence>
<gene>
    <name evidence="6" type="ORF">CTI12_AA371940</name>
</gene>
<keyword evidence="2" id="KW-0472">Membrane</keyword>
<accession>A0A2U1MK24</accession>
<evidence type="ECO:0000259" key="5">
    <source>
        <dbReference type="Pfam" id="PF24394"/>
    </source>
</evidence>